<dbReference type="SMART" id="SM00129">
    <property type="entry name" value="KISc"/>
    <property type="match status" value="1"/>
</dbReference>
<dbReference type="Gene3D" id="1.10.287.1490">
    <property type="match status" value="1"/>
</dbReference>
<evidence type="ECO:0000256" key="6">
    <source>
        <dbReference type="PROSITE-ProRule" id="PRU00283"/>
    </source>
</evidence>
<feature type="compositionally biased region" description="Low complexity" evidence="8">
    <location>
        <begin position="12"/>
        <end position="42"/>
    </location>
</feature>
<keyword evidence="4 6" id="KW-0067">ATP-binding</keyword>
<evidence type="ECO:0000256" key="3">
    <source>
        <dbReference type="ARBA" id="ARBA00022741"/>
    </source>
</evidence>
<gene>
    <name evidence="10" type="ORF">P167DRAFT_577633</name>
</gene>
<evidence type="ECO:0000256" key="8">
    <source>
        <dbReference type="SAM" id="MobiDB-lite"/>
    </source>
</evidence>
<evidence type="ECO:0000313" key="10">
    <source>
        <dbReference type="EMBL" id="RPB09157.1"/>
    </source>
</evidence>
<feature type="region of interest" description="Disordered" evidence="8">
    <location>
        <begin position="913"/>
        <end position="964"/>
    </location>
</feature>
<keyword evidence="3 6" id="KW-0547">Nucleotide-binding</keyword>
<dbReference type="GO" id="GO:0005524">
    <property type="term" value="F:ATP binding"/>
    <property type="evidence" value="ECO:0007669"/>
    <property type="project" value="UniProtKB-UniRule"/>
</dbReference>
<dbReference type="Gene3D" id="3.40.850.10">
    <property type="entry name" value="Kinesin motor domain"/>
    <property type="match status" value="1"/>
</dbReference>
<comment type="subcellular location">
    <subcellularLocation>
        <location evidence="1">Cytoplasm</location>
    </subcellularLocation>
</comment>
<feature type="coiled-coil region" evidence="7">
    <location>
        <begin position="565"/>
        <end position="627"/>
    </location>
</feature>
<accession>A0A3N4KF96</accession>
<dbReference type="GO" id="GO:0051231">
    <property type="term" value="P:spindle elongation"/>
    <property type="evidence" value="ECO:0007669"/>
    <property type="project" value="TreeGrafter"/>
</dbReference>
<feature type="compositionally biased region" description="Low complexity" evidence="8">
    <location>
        <begin position="1574"/>
        <end position="1593"/>
    </location>
</feature>
<dbReference type="GO" id="GO:0005737">
    <property type="term" value="C:cytoplasm"/>
    <property type="evidence" value="ECO:0007669"/>
    <property type="project" value="UniProtKB-SubCell"/>
</dbReference>
<feature type="coiled-coil region" evidence="7">
    <location>
        <begin position="677"/>
        <end position="711"/>
    </location>
</feature>
<keyword evidence="5 7" id="KW-0175">Coiled coil</keyword>
<dbReference type="EMBL" id="ML119155">
    <property type="protein sequence ID" value="RPB09157.1"/>
    <property type="molecule type" value="Genomic_DNA"/>
</dbReference>
<dbReference type="GO" id="GO:0003777">
    <property type="term" value="F:microtubule motor activity"/>
    <property type="evidence" value="ECO:0007669"/>
    <property type="project" value="InterPro"/>
</dbReference>
<dbReference type="PROSITE" id="PS50067">
    <property type="entry name" value="KINESIN_MOTOR_2"/>
    <property type="match status" value="1"/>
</dbReference>
<proteinExistence type="inferred from homology"/>
<evidence type="ECO:0000256" key="1">
    <source>
        <dbReference type="ARBA" id="ARBA00004496"/>
    </source>
</evidence>
<feature type="region of interest" description="Disordered" evidence="8">
    <location>
        <begin position="481"/>
        <end position="506"/>
    </location>
</feature>
<evidence type="ECO:0000256" key="2">
    <source>
        <dbReference type="ARBA" id="ARBA00022490"/>
    </source>
</evidence>
<evidence type="ECO:0000256" key="7">
    <source>
        <dbReference type="SAM" id="Coils"/>
    </source>
</evidence>
<name>A0A3N4KF96_9PEZI</name>
<feature type="coiled-coil region" evidence="7">
    <location>
        <begin position="1142"/>
        <end position="1264"/>
    </location>
</feature>
<dbReference type="OrthoDB" id="3176171at2759"/>
<dbReference type="InterPro" id="IPR019821">
    <property type="entry name" value="Kinesin_motor_CS"/>
</dbReference>
<dbReference type="GO" id="GO:0008017">
    <property type="term" value="F:microtubule binding"/>
    <property type="evidence" value="ECO:0007669"/>
    <property type="project" value="InterPro"/>
</dbReference>
<protein>
    <submittedName>
        <fullName evidence="10">Kinesin-domain-containing protein</fullName>
    </submittedName>
</protein>
<dbReference type="PRINTS" id="PR00380">
    <property type="entry name" value="KINESINHEAVY"/>
</dbReference>
<dbReference type="GO" id="GO:0005875">
    <property type="term" value="C:microtubule associated complex"/>
    <property type="evidence" value="ECO:0007669"/>
    <property type="project" value="TreeGrafter"/>
</dbReference>
<dbReference type="InterPro" id="IPR036961">
    <property type="entry name" value="Kinesin_motor_dom_sf"/>
</dbReference>
<feature type="region of interest" description="Disordered" evidence="8">
    <location>
        <begin position="178"/>
        <end position="198"/>
    </location>
</feature>
<feature type="region of interest" description="Disordered" evidence="8">
    <location>
        <begin position="880"/>
        <end position="901"/>
    </location>
</feature>
<dbReference type="PANTHER" id="PTHR47969">
    <property type="entry name" value="CHROMOSOME-ASSOCIATED KINESIN KIF4A-RELATED"/>
    <property type="match status" value="1"/>
</dbReference>
<dbReference type="InterPro" id="IPR027417">
    <property type="entry name" value="P-loop_NTPase"/>
</dbReference>
<dbReference type="Proteomes" id="UP000277580">
    <property type="component" value="Unassembled WGS sequence"/>
</dbReference>
<reference evidence="10 11" key="1">
    <citation type="journal article" date="2018" name="Nat. Ecol. Evol.">
        <title>Pezizomycetes genomes reveal the molecular basis of ectomycorrhizal truffle lifestyle.</title>
        <authorList>
            <person name="Murat C."/>
            <person name="Payen T."/>
            <person name="Noel B."/>
            <person name="Kuo A."/>
            <person name="Morin E."/>
            <person name="Chen J."/>
            <person name="Kohler A."/>
            <person name="Krizsan K."/>
            <person name="Balestrini R."/>
            <person name="Da Silva C."/>
            <person name="Montanini B."/>
            <person name="Hainaut M."/>
            <person name="Levati E."/>
            <person name="Barry K.W."/>
            <person name="Belfiori B."/>
            <person name="Cichocki N."/>
            <person name="Clum A."/>
            <person name="Dockter R.B."/>
            <person name="Fauchery L."/>
            <person name="Guy J."/>
            <person name="Iotti M."/>
            <person name="Le Tacon F."/>
            <person name="Lindquist E.A."/>
            <person name="Lipzen A."/>
            <person name="Malagnac F."/>
            <person name="Mello A."/>
            <person name="Molinier V."/>
            <person name="Miyauchi S."/>
            <person name="Poulain J."/>
            <person name="Riccioni C."/>
            <person name="Rubini A."/>
            <person name="Sitrit Y."/>
            <person name="Splivallo R."/>
            <person name="Traeger S."/>
            <person name="Wang M."/>
            <person name="Zifcakova L."/>
            <person name="Wipf D."/>
            <person name="Zambonelli A."/>
            <person name="Paolocci F."/>
            <person name="Nowrousian M."/>
            <person name="Ottonello S."/>
            <person name="Baldrian P."/>
            <person name="Spatafora J.W."/>
            <person name="Henrissat B."/>
            <person name="Nagy L.G."/>
            <person name="Aury J.M."/>
            <person name="Wincker P."/>
            <person name="Grigoriev I.V."/>
            <person name="Bonfante P."/>
            <person name="Martin F.M."/>
        </authorList>
    </citation>
    <scope>NUCLEOTIDE SEQUENCE [LARGE SCALE GENOMIC DNA]</scope>
    <source>
        <strain evidence="10 11">CCBAS932</strain>
    </source>
</reference>
<feature type="compositionally biased region" description="Basic residues" evidence="8">
    <location>
        <begin position="1733"/>
        <end position="1742"/>
    </location>
</feature>
<feature type="compositionally biased region" description="Basic and acidic residues" evidence="8">
    <location>
        <begin position="945"/>
        <end position="964"/>
    </location>
</feature>
<feature type="compositionally biased region" description="Low complexity" evidence="8">
    <location>
        <begin position="919"/>
        <end position="931"/>
    </location>
</feature>
<dbReference type="PANTHER" id="PTHR47969:SF15">
    <property type="entry name" value="CHROMOSOME-ASSOCIATED KINESIN KIF4A-RELATED"/>
    <property type="match status" value="1"/>
</dbReference>
<keyword evidence="11" id="KW-1185">Reference proteome</keyword>
<feature type="coiled-coil region" evidence="7">
    <location>
        <begin position="1325"/>
        <end position="1352"/>
    </location>
</feature>
<feature type="binding site" evidence="6">
    <location>
        <begin position="138"/>
        <end position="145"/>
    </location>
    <ligand>
        <name>ATP</name>
        <dbReference type="ChEBI" id="CHEBI:30616"/>
    </ligand>
</feature>
<feature type="region of interest" description="Disordered" evidence="8">
    <location>
        <begin position="756"/>
        <end position="800"/>
    </location>
</feature>
<keyword evidence="6" id="KW-0505">Motor protein</keyword>
<dbReference type="InParanoid" id="A0A3N4KF96"/>
<dbReference type="STRING" id="1392247.A0A3N4KF96"/>
<evidence type="ECO:0000313" key="11">
    <source>
        <dbReference type="Proteomes" id="UP000277580"/>
    </source>
</evidence>
<dbReference type="Pfam" id="PF00225">
    <property type="entry name" value="Kinesin"/>
    <property type="match status" value="1"/>
</dbReference>
<dbReference type="InterPro" id="IPR027640">
    <property type="entry name" value="Kinesin-like_fam"/>
</dbReference>
<feature type="domain" description="Kinesin motor" evidence="9">
    <location>
        <begin position="51"/>
        <end position="448"/>
    </location>
</feature>
<feature type="compositionally biased region" description="Pro residues" evidence="8">
    <location>
        <begin position="1594"/>
        <end position="1614"/>
    </location>
</feature>
<sequence>MVGSPASPTPSSPSQSRPMSAILRPARSSSRMSISSRPGGSRASDEDGRTSVKVAVRVRPPLRSSDPGFELIPQRFQKGMVHVTSPTSLAVDSPQGRKIFVFDRVFGQDVNQDGVWEYLEESVHAFIQGYNVSVLAYGQSGAGKSYTMGTSGPDEQSDHKVMGVIPRAAEALFEKLGTSAPNPRDSRSGLRAPARYSSPVSAMHKPTIEKGWTMKASYVEIYNEQLRDLLLPEGTRPEERVPITIREDTKGRILLTGLHQVTINTVEDLLGALNFGSSIRQTDATAINAKSSRSHAVFSLNLVQRKAKGAAANGATTPTREHEKRFSVPLDMMNQTSQDGYVTVDSKMHFVDLAGSERLKNTLAQGERAKEGISINAGLASLGKVISQLSSRQAGSHVSYRDSKLTRLLQDSLGGNAITYMIACVTPAEFHLSETLNTVQYAQRARAIQSKPRIQQISDDGDMKALVERLRAEIAFLREQVKSSSESNDRTPSKAGQARSERSNGKEMELQNQLLDLQENYGLLSQRHARLISEITRARDCQDAANNAEYTDSAEERLARSNSFAEAVEQVVLEYEKTIQSLESSLTSTRSSMATSESLLLERETKLAYIETVNQQLQARIQKLMDRESATENYLRDLEGKLDGHTSGEEKNASIIADLRKEIARARENEVGCEDYISTLEERLAEADQDLELMRREIDRLEHVIERQRSLGKLDHLLHELDSLNAQGKKDNVKGEINGGGGNVVEQVIEINGKRFSDPTSKVESVPEVDETFLDTPEGSSENGRRSPLSDVSEAKSERSYHHGIPQITLGEHTHIEYPPQSPAQSQFVADKLESVQQELFDLKVEHEATINEYDQMSANYEAALRDLASIQDQLDEIRHSKSGPSRETSPPPSPNQRPTSFLVDARVNDLKVDGEGHSSSSRSLSSELSLAGDSQILSETTYDECPRSRVRDDPEVHSRESRAREEALLRELESVRQEMQETLLAQEEEHNRLHIQLRQSLDQVAELRQKERQSGVISPSTSPFIRRKSSQTLAVLDRANRSFTNLRKIATEHFEDQPQVLENFEFNLDAALRELQNRSDRICDLEDDIKGLKKEMEAKSAIITGLARERSSIQSSPMDISVVAVMERRIEEGEAELAKTLEILTTREEELSRAKTALETRAGESTGDAAYFLQELTKERTLTAEQAQKIAELQNEMDSLRASNDAQVDSLKESRNALSSTITMLEGELARSIKKIDQEKSLKEAVEEEKTYHQERVESLQKTVAENRATIDLQLARVAELERAHANTKLQIDSHDGSSSPGLREQQELAATLQSTIAHNRETIELQQARLNTLEASYRDALDQLETLRVKEARVTAALKVAEARVSNSGEFTGDNNARHDELLESVRKELEESKGTIKEHVANLTILQASYAEANTRIETLEKDLSIATQESAERNAAIQALEAEVAQSQETIKRHLETIAELQELRSLSEKQIEQLTEKEAKHAKFVEDLEQQLTVTFDNNAETAKNLAEMTAEYEKLQQERKTLIEESTAKNTESQTLIESLSNEVSSLQTKLAEVQMELQGLGVTRAQRSNSTSSNSNLRKSTSTTSLPSPPPAIPLPPLPSNAAPPPSGAQSPTTASRRPSKDYAISHMEDQEARIKTLEKQLQAEKALTSTLEEALTDCEKTMKRLTTDRDSLQVKASQVQQELERTKNESQTSRYSMQAVEEERLARQKAEQAREQLEQRMQALSKKKRSFACF</sequence>
<feature type="region of interest" description="Disordered" evidence="8">
    <location>
        <begin position="1687"/>
        <end position="1742"/>
    </location>
</feature>
<dbReference type="SUPFAM" id="SSF52540">
    <property type="entry name" value="P-loop containing nucleoside triphosphate hydrolases"/>
    <property type="match status" value="1"/>
</dbReference>
<feature type="region of interest" description="Disordered" evidence="8">
    <location>
        <begin position="1568"/>
        <end position="1628"/>
    </location>
</feature>
<feature type="compositionally biased region" description="Basic and acidic residues" evidence="8">
    <location>
        <begin position="1709"/>
        <end position="1726"/>
    </location>
</feature>
<dbReference type="GO" id="GO:0007018">
    <property type="term" value="P:microtubule-based movement"/>
    <property type="evidence" value="ECO:0007669"/>
    <property type="project" value="InterPro"/>
</dbReference>
<dbReference type="GO" id="GO:0007052">
    <property type="term" value="P:mitotic spindle organization"/>
    <property type="evidence" value="ECO:0007669"/>
    <property type="project" value="TreeGrafter"/>
</dbReference>
<comment type="similarity">
    <text evidence="6">Belongs to the TRAFAC class myosin-kinesin ATPase superfamily. Kinesin family.</text>
</comment>
<evidence type="ECO:0000256" key="4">
    <source>
        <dbReference type="ARBA" id="ARBA00022840"/>
    </source>
</evidence>
<dbReference type="InterPro" id="IPR001752">
    <property type="entry name" value="Kinesin_motor_dom"/>
</dbReference>
<evidence type="ECO:0000256" key="5">
    <source>
        <dbReference type="ARBA" id="ARBA00023054"/>
    </source>
</evidence>
<feature type="coiled-coil region" evidence="7">
    <location>
        <begin position="1385"/>
        <end position="1563"/>
    </location>
</feature>
<keyword evidence="2" id="KW-0963">Cytoplasm</keyword>
<dbReference type="PROSITE" id="PS00411">
    <property type="entry name" value="KINESIN_MOTOR_1"/>
    <property type="match status" value="1"/>
</dbReference>
<organism evidence="10 11">
    <name type="scientific">Morchella conica CCBAS932</name>
    <dbReference type="NCBI Taxonomy" id="1392247"/>
    <lineage>
        <taxon>Eukaryota</taxon>
        <taxon>Fungi</taxon>
        <taxon>Dikarya</taxon>
        <taxon>Ascomycota</taxon>
        <taxon>Pezizomycotina</taxon>
        <taxon>Pezizomycetes</taxon>
        <taxon>Pezizales</taxon>
        <taxon>Morchellaceae</taxon>
        <taxon>Morchella</taxon>
    </lineage>
</organism>
<evidence type="ECO:0000259" key="9">
    <source>
        <dbReference type="PROSITE" id="PS50067"/>
    </source>
</evidence>
<feature type="region of interest" description="Disordered" evidence="8">
    <location>
        <begin position="1"/>
        <end position="54"/>
    </location>
</feature>